<evidence type="ECO:0000313" key="1">
    <source>
        <dbReference type="EMBL" id="KAG0575113.1"/>
    </source>
</evidence>
<protein>
    <submittedName>
        <fullName evidence="1">Uncharacterized protein</fullName>
    </submittedName>
</protein>
<reference evidence="1" key="1">
    <citation type="submission" date="2020-06" db="EMBL/GenBank/DDBJ databases">
        <title>WGS assembly of Ceratodon purpureus strain R40.</title>
        <authorList>
            <person name="Carey S.B."/>
            <person name="Jenkins J."/>
            <person name="Shu S."/>
            <person name="Lovell J.T."/>
            <person name="Sreedasyam A."/>
            <person name="Maumus F."/>
            <person name="Tiley G.P."/>
            <person name="Fernandez-Pozo N."/>
            <person name="Barry K."/>
            <person name="Chen C."/>
            <person name="Wang M."/>
            <person name="Lipzen A."/>
            <person name="Daum C."/>
            <person name="Saski C.A."/>
            <person name="Payton A.C."/>
            <person name="Mcbreen J.C."/>
            <person name="Conrad R.E."/>
            <person name="Kollar L.M."/>
            <person name="Olsson S."/>
            <person name="Huttunen S."/>
            <person name="Landis J.B."/>
            <person name="Wickett N.J."/>
            <person name="Johnson M.G."/>
            <person name="Rensing S.A."/>
            <person name="Grimwood J."/>
            <person name="Schmutz J."/>
            <person name="Mcdaniel S.F."/>
        </authorList>
    </citation>
    <scope>NUCLEOTIDE SEQUENCE</scope>
    <source>
        <strain evidence="1">R40</strain>
    </source>
</reference>
<dbReference type="AlphaFoldDB" id="A0A8T0HXC1"/>
<sequence>MLQRDGLFTYCITPPSAHMSETERLGRESALAAINNNAKNTTLRLLKRKSDSVSIDLFLTEVKEVVDLLEELDLELPEPIVVYWTMGNGYQITKILSQNS</sequence>
<dbReference type="EMBL" id="CM026426">
    <property type="protein sequence ID" value="KAG0575113.1"/>
    <property type="molecule type" value="Genomic_DNA"/>
</dbReference>
<keyword evidence="2" id="KW-1185">Reference proteome</keyword>
<gene>
    <name evidence="1" type="ORF">KC19_VG319500</name>
</gene>
<proteinExistence type="predicted"/>
<name>A0A8T0HXC1_CERPU</name>
<organism evidence="1 2">
    <name type="scientific">Ceratodon purpureus</name>
    <name type="common">Fire moss</name>
    <name type="synonym">Dicranum purpureum</name>
    <dbReference type="NCBI Taxonomy" id="3225"/>
    <lineage>
        <taxon>Eukaryota</taxon>
        <taxon>Viridiplantae</taxon>
        <taxon>Streptophyta</taxon>
        <taxon>Embryophyta</taxon>
        <taxon>Bryophyta</taxon>
        <taxon>Bryophytina</taxon>
        <taxon>Bryopsida</taxon>
        <taxon>Dicranidae</taxon>
        <taxon>Pseudoditrichales</taxon>
        <taxon>Ditrichaceae</taxon>
        <taxon>Ceratodon</taxon>
    </lineage>
</organism>
<comment type="caution">
    <text evidence="1">The sequence shown here is derived from an EMBL/GenBank/DDBJ whole genome shotgun (WGS) entry which is preliminary data.</text>
</comment>
<evidence type="ECO:0000313" key="2">
    <source>
        <dbReference type="Proteomes" id="UP000822688"/>
    </source>
</evidence>
<accession>A0A8T0HXC1</accession>
<dbReference type="Proteomes" id="UP000822688">
    <property type="component" value="Chromosome V"/>
</dbReference>